<comment type="caution">
    <text evidence="2">The sequence shown here is derived from an EMBL/GenBank/DDBJ whole genome shotgun (WGS) entry which is preliminary data.</text>
</comment>
<evidence type="ECO:0000313" key="2">
    <source>
        <dbReference type="EMBL" id="ORX74091.1"/>
    </source>
</evidence>
<protein>
    <submittedName>
        <fullName evidence="2">Uncharacterized protein</fullName>
    </submittedName>
</protein>
<dbReference type="EMBL" id="MCFD01000001">
    <property type="protein sequence ID" value="ORX74091.1"/>
    <property type="molecule type" value="Genomic_DNA"/>
</dbReference>
<dbReference type="AlphaFoldDB" id="A0A1Y1WKI8"/>
<name>A0A1Y1WKI8_9FUNG</name>
<keyword evidence="1" id="KW-0472">Membrane</keyword>
<sequence>SGYELADLHVGQVDLYHSQLMLAGAMPAFALFPHSSPRQNRPLRHWNSADGVMVDHEQADPDGIADAVTLCGEQPAPARQ</sequence>
<evidence type="ECO:0000256" key="1">
    <source>
        <dbReference type="SAM" id="Phobius"/>
    </source>
</evidence>
<dbReference type="Proteomes" id="UP000193922">
    <property type="component" value="Unassembled WGS sequence"/>
</dbReference>
<evidence type="ECO:0000313" key="3">
    <source>
        <dbReference type="Proteomes" id="UP000193922"/>
    </source>
</evidence>
<keyword evidence="1" id="KW-0812">Transmembrane</keyword>
<organism evidence="2 3">
    <name type="scientific">Linderina pennispora</name>
    <dbReference type="NCBI Taxonomy" id="61395"/>
    <lineage>
        <taxon>Eukaryota</taxon>
        <taxon>Fungi</taxon>
        <taxon>Fungi incertae sedis</taxon>
        <taxon>Zoopagomycota</taxon>
        <taxon>Kickxellomycotina</taxon>
        <taxon>Kickxellomycetes</taxon>
        <taxon>Kickxellales</taxon>
        <taxon>Kickxellaceae</taxon>
        <taxon>Linderina</taxon>
    </lineage>
</organism>
<dbReference type="RefSeq" id="XP_040747302.1">
    <property type="nucleotide sequence ID" value="XM_040886086.1"/>
</dbReference>
<feature type="transmembrane region" description="Helical" evidence="1">
    <location>
        <begin position="15"/>
        <end position="32"/>
    </location>
</feature>
<dbReference type="GeneID" id="63802734"/>
<feature type="non-terminal residue" evidence="2">
    <location>
        <position position="1"/>
    </location>
</feature>
<keyword evidence="1" id="KW-1133">Transmembrane helix</keyword>
<gene>
    <name evidence="2" type="ORF">DL89DRAFT_264062</name>
</gene>
<keyword evidence="3" id="KW-1185">Reference proteome</keyword>
<reference evidence="2 3" key="1">
    <citation type="submission" date="2016-07" db="EMBL/GenBank/DDBJ databases">
        <title>Pervasive Adenine N6-methylation of Active Genes in Fungi.</title>
        <authorList>
            <consortium name="DOE Joint Genome Institute"/>
            <person name="Mondo S.J."/>
            <person name="Dannebaum R.O."/>
            <person name="Kuo R.C."/>
            <person name="Labutti K."/>
            <person name="Haridas S."/>
            <person name="Kuo A."/>
            <person name="Salamov A."/>
            <person name="Ahrendt S.R."/>
            <person name="Lipzen A."/>
            <person name="Sullivan W."/>
            <person name="Andreopoulos W.B."/>
            <person name="Clum A."/>
            <person name="Lindquist E."/>
            <person name="Daum C."/>
            <person name="Ramamoorthy G.K."/>
            <person name="Gryganskyi A."/>
            <person name="Culley D."/>
            <person name="Magnuson J.K."/>
            <person name="James T.Y."/>
            <person name="O'Malley M.A."/>
            <person name="Stajich J.E."/>
            <person name="Spatafora J.W."/>
            <person name="Visel A."/>
            <person name="Grigoriev I.V."/>
        </authorList>
    </citation>
    <scope>NUCLEOTIDE SEQUENCE [LARGE SCALE GENOMIC DNA]</scope>
    <source>
        <strain evidence="2 3">ATCC 12442</strain>
    </source>
</reference>
<proteinExistence type="predicted"/>
<accession>A0A1Y1WKI8</accession>